<feature type="region of interest" description="Disordered" evidence="1">
    <location>
        <begin position="1"/>
        <end position="23"/>
    </location>
</feature>
<name>A0A0J6CK81_9BACL</name>
<dbReference type="PATRIC" id="fig|157733.3.peg.342"/>
<evidence type="ECO:0000313" key="3">
    <source>
        <dbReference type="Proteomes" id="UP000035996"/>
    </source>
</evidence>
<evidence type="ECO:0000256" key="1">
    <source>
        <dbReference type="SAM" id="MobiDB-lite"/>
    </source>
</evidence>
<evidence type="ECO:0008006" key="4">
    <source>
        <dbReference type="Google" id="ProtNLM"/>
    </source>
</evidence>
<sequence>MANEEDKKPKKKPSTGFNILSGDSTDGHGGYGVGTINLDNVSPVIIDPTTDEIYVDVGALHARSALEKRKKLVKTREEVPDGHTAWIVWVTLQKTETGPHYYGIGACEFYLNAEAKRAWKSMPEHVNNMDKSMKGKVVVDHMDAKSKKMLREYLIEFDKDVYERSSDEVKLGLQD</sequence>
<dbReference type="OrthoDB" id="2374547at2"/>
<organism evidence="2 3">
    <name type="scientific">Guptibacillus hwajinpoensis</name>
    <dbReference type="NCBI Taxonomy" id="208199"/>
    <lineage>
        <taxon>Bacteria</taxon>
        <taxon>Bacillati</taxon>
        <taxon>Bacillota</taxon>
        <taxon>Bacilli</taxon>
        <taxon>Bacillales</taxon>
        <taxon>Guptibacillaceae</taxon>
        <taxon>Guptibacillus</taxon>
    </lineage>
</organism>
<dbReference type="RefSeq" id="WP_048311323.1">
    <property type="nucleotide sequence ID" value="NZ_CP119526.1"/>
</dbReference>
<dbReference type="AlphaFoldDB" id="A0A0J6CK81"/>
<reference evidence="2" key="1">
    <citation type="submission" date="2015-06" db="EMBL/GenBank/DDBJ databases">
        <authorList>
            <person name="Liu B."/>
            <person name="Wang J."/>
            <person name="Zhu Y."/>
            <person name="Liu G."/>
            <person name="Chen Q."/>
            <person name="Zheng C."/>
            <person name="Che J."/>
            <person name="Ge C."/>
            <person name="Shi H."/>
            <person name="Pan Z."/>
            <person name="Liu X."/>
        </authorList>
    </citation>
    <scope>NUCLEOTIDE SEQUENCE [LARGE SCALE GENOMIC DNA]</scope>
    <source>
        <strain evidence="2">DSM 16346</strain>
    </source>
</reference>
<accession>A0A0J6CK81</accession>
<dbReference type="Proteomes" id="UP000035996">
    <property type="component" value="Unassembled WGS sequence"/>
</dbReference>
<dbReference type="InterPro" id="IPR014852">
    <property type="entry name" value="YwhD"/>
</dbReference>
<dbReference type="Pfam" id="PF08741">
    <property type="entry name" value="YwhD"/>
    <property type="match status" value="1"/>
</dbReference>
<dbReference type="EMBL" id="LELK01000004">
    <property type="protein sequence ID" value="KMM36611.1"/>
    <property type="molecule type" value="Genomic_DNA"/>
</dbReference>
<protein>
    <recommendedName>
        <fullName evidence="4">YwhD family protein</fullName>
    </recommendedName>
</protein>
<gene>
    <name evidence="2" type="ORF">AB986_11625</name>
</gene>
<comment type="caution">
    <text evidence="2">The sequence shown here is derived from an EMBL/GenBank/DDBJ whole genome shotgun (WGS) entry which is preliminary data.</text>
</comment>
<keyword evidence="3" id="KW-1185">Reference proteome</keyword>
<proteinExistence type="predicted"/>
<evidence type="ECO:0000313" key="2">
    <source>
        <dbReference type="EMBL" id="KMM36611.1"/>
    </source>
</evidence>
<dbReference type="STRING" id="157733.AB986_11625"/>